<dbReference type="OrthoDB" id="1918565at2759"/>
<sequence>MEQNLPKKKTMEQESTVYLYLLPEDCISKIISLTSPRDACRSSVVSSVFRSVVDSDAVWERFLPSDYQQILSLSVSPFPLVFSSKKELYLHLCNNPVLIDKGTKTFALEKCSGKKCYMIGAKELSIAWGNKPAHWIWTPSPESRFSEVAELLYVWWLEVHGRMETRLLSPSTTYIAYLVFKFSDSAFGFDEAAEASVKLAAAPGGGGGGGGGKNSGSGEEVKAVYLNPTGRQRQFPMPTRRCRPIRHQEPVADAADQQLLQDRQAPKDRGDGWMEIQLGEFVNEKGEDGDVEMSLMEVTGSSSKCGLIIQGIELRPKKAE</sequence>
<dbReference type="Pfam" id="PF00646">
    <property type="entry name" value="F-box"/>
    <property type="match status" value="1"/>
</dbReference>
<dbReference type="SMART" id="SM00256">
    <property type="entry name" value="FBOX"/>
    <property type="match status" value="1"/>
</dbReference>
<dbReference type="Proteomes" id="UP001141806">
    <property type="component" value="Unassembled WGS sequence"/>
</dbReference>
<evidence type="ECO:0000259" key="1">
    <source>
        <dbReference type="PROSITE" id="PS50181"/>
    </source>
</evidence>
<dbReference type="PANTHER" id="PTHR32278:SF111">
    <property type="entry name" value="F-BOX PROTEIN PP2-B12-RELATED"/>
    <property type="match status" value="1"/>
</dbReference>
<name>A0A9Q0KDL1_9MAGN</name>
<proteinExistence type="predicted"/>
<dbReference type="CDD" id="cd22162">
    <property type="entry name" value="F-box_AtSKIP3-like"/>
    <property type="match status" value="1"/>
</dbReference>
<protein>
    <recommendedName>
        <fullName evidence="1">F-box domain-containing protein</fullName>
    </recommendedName>
</protein>
<keyword evidence="3" id="KW-1185">Reference proteome</keyword>
<dbReference type="EMBL" id="JAMYWD010000006">
    <property type="protein sequence ID" value="KAJ4968494.1"/>
    <property type="molecule type" value="Genomic_DNA"/>
</dbReference>
<dbReference type="InterPro" id="IPR025886">
    <property type="entry name" value="PP2-like"/>
</dbReference>
<dbReference type="Gene3D" id="1.20.1280.50">
    <property type="match status" value="1"/>
</dbReference>
<dbReference type="SUPFAM" id="SSF81383">
    <property type="entry name" value="F-box domain"/>
    <property type="match status" value="1"/>
</dbReference>
<reference evidence="2" key="1">
    <citation type="journal article" date="2023" name="Plant J.">
        <title>The genome of the king protea, Protea cynaroides.</title>
        <authorList>
            <person name="Chang J."/>
            <person name="Duong T.A."/>
            <person name="Schoeman C."/>
            <person name="Ma X."/>
            <person name="Roodt D."/>
            <person name="Barker N."/>
            <person name="Li Z."/>
            <person name="Van de Peer Y."/>
            <person name="Mizrachi E."/>
        </authorList>
    </citation>
    <scope>NUCLEOTIDE SEQUENCE</scope>
    <source>
        <tissue evidence="2">Young leaves</tissue>
    </source>
</reference>
<dbReference type="AlphaFoldDB" id="A0A9Q0KDL1"/>
<evidence type="ECO:0000313" key="3">
    <source>
        <dbReference type="Proteomes" id="UP001141806"/>
    </source>
</evidence>
<dbReference type="InterPro" id="IPR001810">
    <property type="entry name" value="F-box_dom"/>
</dbReference>
<dbReference type="InterPro" id="IPR036047">
    <property type="entry name" value="F-box-like_dom_sf"/>
</dbReference>
<dbReference type="PROSITE" id="PS50181">
    <property type="entry name" value="FBOX"/>
    <property type="match status" value="1"/>
</dbReference>
<organism evidence="2 3">
    <name type="scientific">Protea cynaroides</name>
    <dbReference type="NCBI Taxonomy" id="273540"/>
    <lineage>
        <taxon>Eukaryota</taxon>
        <taxon>Viridiplantae</taxon>
        <taxon>Streptophyta</taxon>
        <taxon>Embryophyta</taxon>
        <taxon>Tracheophyta</taxon>
        <taxon>Spermatophyta</taxon>
        <taxon>Magnoliopsida</taxon>
        <taxon>Proteales</taxon>
        <taxon>Proteaceae</taxon>
        <taxon>Protea</taxon>
    </lineage>
</organism>
<accession>A0A9Q0KDL1</accession>
<feature type="domain" description="F-box" evidence="1">
    <location>
        <begin position="16"/>
        <end position="62"/>
    </location>
</feature>
<evidence type="ECO:0000313" key="2">
    <source>
        <dbReference type="EMBL" id="KAJ4968494.1"/>
    </source>
</evidence>
<dbReference type="PANTHER" id="PTHR32278">
    <property type="entry name" value="F-BOX DOMAIN-CONTAINING PROTEIN"/>
    <property type="match status" value="1"/>
</dbReference>
<comment type="caution">
    <text evidence="2">The sequence shown here is derived from an EMBL/GenBank/DDBJ whole genome shotgun (WGS) entry which is preliminary data.</text>
</comment>
<dbReference type="Pfam" id="PF14299">
    <property type="entry name" value="PP2"/>
    <property type="match status" value="1"/>
</dbReference>
<gene>
    <name evidence="2" type="ORF">NE237_015195</name>
</gene>